<comment type="caution">
    <text evidence="7">The sequence shown here is derived from an EMBL/GenBank/DDBJ whole genome shotgun (WGS) entry which is preliminary data.</text>
</comment>
<feature type="transmembrane region" description="Helical" evidence="6">
    <location>
        <begin position="225"/>
        <end position="248"/>
    </location>
</feature>
<proteinExistence type="predicted"/>
<keyword evidence="2" id="KW-0813">Transport</keyword>
<feature type="transmembrane region" description="Helical" evidence="6">
    <location>
        <begin position="506"/>
        <end position="530"/>
    </location>
</feature>
<feature type="transmembrane region" description="Helical" evidence="6">
    <location>
        <begin position="143"/>
        <end position="163"/>
    </location>
</feature>
<feature type="transmembrane region" description="Helical" evidence="6">
    <location>
        <begin position="551"/>
        <end position="570"/>
    </location>
</feature>
<feature type="transmembrane region" description="Helical" evidence="6">
    <location>
        <begin position="175"/>
        <end position="195"/>
    </location>
</feature>
<dbReference type="Pfam" id="PF13520">
    <property type="entry name" value="AA_permease_2"/>
    <property type="match status" value="1"/>
</dbReference>
<name>A0A8K0L9C7_9PEZI</name>
<evidence type="ECO:0008006" key="9">
    <source>
        <dbReference type="Google" id="ProtNLM"/>
    </source>
</evidence>
<dbReference type="Gene3D" id="1.20.1740.10">
    <property type="entry name" value="Amino acid/polyamine transporter I"/>
    <property type="match status" value="1"/>
</dbReference>
<feature type="transmembrane region" description="Helical" evidence="6">
    <location>
        <begin position="378"/>
        <end position="399"/>
    </location>
</feature>
<evidence type="ECO:0000256" key="6">
    <source>
        <dbReference type="SAM" id="Phobius"/>
    </source>
</evidence>
<feature type="transmembrane region" description="Helical" evidence="6">
    <location>
        <begin position="480"/>
        <end position="500"/>
    </location>
</feature>
<keyword evidence="4 6" id="KW-1133">Transmembrane helix</keyword>
<dbReference type="GO" id="GO:0016020">
    <property type="term" value="C:membrane"/>
    <property type="evidence" value="ECO:0007669"/>
    <property type="project" value="UniProtKB-SubCell"/>
</dbReference>
<gene>
    <name evidence="7" type="ORF">KVT40_000315</name>
</gene>
<organism evidence="7 8">
    <name type="scientific">Elsinoe batatas</name>
    <dbReference type="NCBI Taxonomy" id="2601811"/>
    <lineage>
        <taxon>Eukaryota</taxon>
        <taxon>Fungi</taxon>
        <taxon>Dikarya</taxon>
        <taxon>Ascomycota</taxon>
        <taxon>Pezizomycotina</taxon>
        <taxon>Dothideomycetes</taxon>
        <taxon>Dothideomycetidae</taxon>
        <taxon>Myriangiales</taxon>
        <taxon>Elsinoaceae</taxon>
        <taxon>Elsinoe</taxon>
    </lineage>
</organism>
<dbReference type="GO" id="GO:0022857">
    <property type="term" value="F:transmembrane transporter activity"/>
    <property type="evidence" value="ECO:0007669"/>
    <property type="project" value="InterPro"/>
</dbReference>
<dbReference type="EMBL" id="JAESVG020000001">
    <property type="protein sequence ID" value="KAG8631175.1"/>
    <property type="molecule type" value="Genomic_DNA"/>
</dbReference>
<keyword evidence="3 6" id="KW-0812">Transmembrane</keyword>
<evidence type="ECO:0000256" key="2">
    <source>
        <dbReference type="ARBA" id="ARBA00022448"/>
    </source>
</evidence>
<comment type="subcellular location">
    <subcellularLocation>
        <location evidence="1">Membrane</location>
        <topology evidence="1">Multi-pass membrane protein</topology>
    </subcellularLocation>
</comment>
<evidence type="ECO:0000313" key="7">
    <source>
        <dbReference type="EMBL" id="KAG8631175.1"/>
    </source>
</evidence>
<dbReference type="OrthoDB" id="3257095at2759"/>
<evidence type="ECO:0000313" key="8">
    <source>
        <dbReference type="Proteomes" id="UP000809789"/>
    </source>
</evidence>
<dbReference type="PANTHER" id="PTHR45649">
    <property type="entry name" value="AMINO-ACID PERMEASE BAT1"/>
    <property type="match status" value="1"/>
</dbReference>
<dbReference type="Proteomes" id="UP000809789">
    <property type="component" value="Unassembled WGS sequence"/>
</dbReference>
<evidence type="ECO:0000256" key="4">
    <source>
        <dbReference type="ARBA" id="ARBA00022989"/>
    </source>
</evidence>
<feature type="transmembrane region" description="Helical" evidence="6">
    <location>
        <begin position="339"/>
        <end position="358"/>
    </location>
</feature>
<evidence type="ECO:0000256" key="5">
    <source>
        <dbReference type="ARBA" id="ARBA00023136"/>
    </source>
</evidence>
<accession>A0A8K0L9C7</accession>
<sequence length="618" mass="67426">MTTQRSFVSTIGKGRSSAEPVITVRYLCFAPSRSGIDEAKDTLAGSSLINLPIVSPSAGRRDSFMRPPPNLGGVSRSNSITIMPGILECVDDDQGSPLPGKIIYSARPSKAGLSTIMDSPPMHSGSDQRDMYRMGRKAELRRNFSLFSCIGFSIVLGCSWEFALVTGTYTLANGGIAGTIWMFVATCFGMFTVMLSMAEMASMTPSSGAQYHWVSEFAPARCQKFLSFTVGWLAVLGWESCMTLVGYIGGQQFQSLISLLDPSYQPSGWHGTLFTMAVTTFSVFCNIFLVRKLPLLEGLMFIIHIGGFFFIIVILWVMGPRSDAATVFTEFDNQSGWSGLGLATLVGITPPVVTLIGADSSAHLAEEMKNASRDVPKAMILTALANYVLGLVMVVTFMFNIGDIEDVLHSFTGQSYVAVIQSATGSTAATIFCTALIAFMMCACGVNQATTSSRNLYAFARDNGMPFSQWIAYVRPGWDFPLNAVVATLFYAFITSLVIIASPNAFTIITSLSLNGLILSYLVAIGVIFWRKLRPDPLPEGKFTLGRKFGLVINFIAICFLSFVFAFSFFPSIPNPTAMTMNWSLLVMGCCVTGCSLYYWLHARKHYTAPVERTRKHD</sequence>
<dbReference type="AlphaFoldDB" id="A0A8K0L9C7"/>
<feature type="transmembrane region" description="Helical" evidence="6">
    <location>
        <begin position="268"/>
        <end position="289"/>
    </location>
</feature>
<evidence type="ECO:0000256" key="3">
    <source>
        <dbReference type="ARBA" id="ARBA00022692"/>
    </source>
</evidence>
<evidence type="ECO:0000256" key="1">
    <source>
        <dbReference type="ARBA" id="ARBA00004141"/>
    </source>
</evidence>
<reference evidence="7" key="1">
    <citation type="submission" date="2021-07" db="EMBL/GenBank/DDBJ databases">
        <title>Elsinoe batatas strain:CRI-CJ2 Genome sequencing and assembly.</title>
        <authorList>
            <person name="Huang L."/>
        </authorList>
    </citation>
    <scope>NUCLEOTIDE SEQUENCE</scope>
    <source>
        <strain evidence="7">CRI-CJ2</strain>
    </source>
</reference>
<protein>
    <recommendedName>
        <fullName evidence="9">Amino acid transporter</fullName>
    </recommendedName>
</protein>
<feature type="transmembrane region" description="Helical" evidence="6">
    <location>
        <begin position="419"/>
        <end position="446"/>
    </location>
</feature>
<dbReference type="PANTHER" id="PTHR45649:SF41">
    <property type="entry name" value="TRANSPORTER, PUTATIVE (EUROFUNG)-RELATED"/>
    <property type="match status" value="1"/>
</dbReference>
<keyword evidence="8" id="KW-1185">Reference proteome</keyword>
<feature type="transmembrane region" description="Helical" evidence="6">
    <location>
        <begin position="301"/>
        <end position="319"/>
    </location>
</feature>
<dbReference type="InterPro" id="IPR002293">
    <property type="entry name" value="AA/rel_permease1"/>
</dbReference>
<feature type="transmembrane region" description="Helical" evidence="6">
    <location>
        <begin position="582"/>
        <end position="601"/>
    </location>
</feature>
<keyword evidence="5 6" id="KW-0472">Membrane</keyword>